<dbReference type="InterPro" id="IPR025645">
    <property type="entry name" value="DUF4349"/>
</dbReference>
<organism evidence="5 7">
    <name type="scientific">Marilutibacter chinensis</name>
    <dbReference type="NCBI Taxonomy" id="2912247"/>
    <lineage>
        <taxon>Bacteria</taxon>
        <taxon>Pseudomonadati</taxon>
        <taxon>Pseudomonadota</taxon>
        <taxon>Gammaproteobacteria</taxon>
        <taxon>Lysobacterales</taxon>
        <taxon>Lysobacteraceae</taxon>
        <taxon>Marilutibacter</taxon>
    </lineage>
</organism>
<reference evidence="5" key="2">
    <citation type="submission" date="2022-01" db="EMBL/GenBank/DDBJ databases">
        <authorList>
            <person name="Zhou L.Y."/>
        </authorList>
    </citation>
    <scope>NUCLEOTIDE SEQUENCE</scope>
    <source>
        <strain evidence="5">TLK-CK17</strain>
    </source>
</reference>
<keyword evidence="2" id="KW-0472">Membrane</keyword>
<evidence type="ECO:0000313" key="6">
    <source>
        <dbReference type="EMBL" id="MCF7223064.1"/>
    </source>
</evidence>
<feature type="coiled-coil region" evidence="1">
    <location>
        <begin position="176"/>
        <end position="203"/>
    </location>
</feature>
<feature type="transmembrane region" description="Helical" evidence="2">
    <location>
        <begin position="242"/>
        <end position="264"/>
    </location>
</feature>
<evidence type="ECO:0000313" key="7">
    <source>
        <dbReference type="Proteomes" id="UP001430796"/>
    </source>
</evidence>
<dbReference type="Pfam" id="PF14257">
    <property type="entry name" value="DUF4349"/>
    <property type="match status" value="1"/>
</dbReference>
<name>A0ABS9HSR0_9GAMM</name>
<feature type="domain" description="DUF4349" evidence="4">
    <location>
        <begin position="58"/>
        <end position="265"/>
    </location>
</feature>
<evidence type="ECO:0000256" key="2">
    <source>
        <dbReference type="SAM" id="Phobius"/>
    </source>
</evidence>
<keyword evidence="7" id="KW-1185">Reference proteome</keyword>
<keyword evidence="2" id="KW-1133">Transmembrane helix</keyword>
<keyword evidence="1" id="KW-0175">Coiled coil</keyword>
<accession>A0ABS9HSR0</accession>
<dbReference type="EMBL" id="JAKJPO010000010">
    <property type="protein sequence ID" value="MCF7223064.1"/>
    <property type="molecule type" value="Genomic_DNA"/>
</dbReference>
<sequence>MPVRATGGLLFVAALAVSLLAACSDPYAQHQSAAASGPAMEMKAAPTDAGGGATGAMLAYEHHIAVRLPVEEIAPRHAAVQAACRERRFGECVLLNISQQGGDHPSASVTVRIVPSGVEPMIAMAGEGAEFGSRSTHAEDLAVVVRDNALEQDRLRTELQRLQEFQQRRDLAVADMIALAERMAATRARLDAAEREGAQHRRRIDTQLLTLAFSPTGGQAGRNEIVQAVRDFGATLSMGTAWTIRALAFLIPLGVLLAIAVALVRRWRRRARLRRSA</sequence>
<dbReference type="PROSITE" id="PS51257">
    <property type="entry name" value="PROKAR_LIPOPROTEIN"/>
    <property type="match status" value="1"/>
</dbReference>
<dbReference type="RefSeq" id="WP_237053582.1">
    <property type="nucleotide sequence ID" value="NZ_JAKJPO010000001.1"/>
</dbReference>
<feature type="chain" id="PRO_5045032230" evidence="3">
    <location>
        <begin position="22"/>
        <end position="277"/>
    </location>
</feature>
<evidence type="ECO:0000259" key="4">
    <source>
        <dbReference type="Pfam" id="PF14257"/>
    </source>
</evidence>
<dbReference type="EMBL" id="JAKJPO010000001">
    <property type="protein sequence ID" value="MCF7221195.1"/>
    <property type="molecule type" value="Genomic_DNA"/>
</dbReference>
<keyword evidence="3" id="KW-0732">Signal</keyword>
<gene>
    <name evidence="5" type="ORF">L3V18_05250</name>
    <name evidence="6" type="ORF">L3V18_14895</name>
</gene>
<evidence type="ECO:0000313" key="5">
    <source>
        <dbReference type="EMBL" id="MCF7221195.1"/>
    </source>
</evidence>
<feature type="signal peptide" evidence="3">
    <location>
        <begin position="1"/>
        <end position="21"/>
    </location>
</feature>
<comment type="caution">
    <text evidence="5">The sequence shown here is derived from an EMBL/GenBank/DDBJ whole genome shotgun (WGS) entry which is preliminary data.</text>
</comment>
<protein>
    <submittedName>
        <fullName evidence="5">DUF4349 domain-containing protein</fullName>
    </submittedName>
</protein>
<keyword evidence="2" id="KW-0812">Transmembrane</keyword>
<evidence type="ECO:0000256" key="3">
    <source>
        <dbReference type="SAM" id="SignalP"/>
    </source>
</evidence>
<evidence type="ECO:0000256" key="1">
    <source>
        <dbReference type="SAM" id="Coils"/>
    </source>
</evidence>
<reference evidence="5" key="1">
    <citation type="submission" date="2022-01" db="EMBL/GenBank/DDBJ databases">
        <title>Lysobacter chinensis sp. nov., a bacterium isolated from cow dung compost.</title>
        <authorList>
            <person name="Liu Y."/>
        </authorList>
    </citation>
    <scope>NUCLEOTIDE SEQUENCE</scope>
    <source>
        <strain evidence="5">TLK-CK17</strain>
    </source>
</reference>
<dbReference type="Proteomes" id="UP001430796">
    <property type="component" value="Unassembled WGS sequence"/>
</dbReference>
<proteinExistence type="predicted"/>